<organism evidence="3 4">
    <name type="scientific">Corallincola platygyrae</name>
    <dbReference type="NCBI Taxonomy" id="1193278"/>
    <lineage>
        <taxon>Bacteria</taxon>
        <taxon>Pseudomonadati</taxon>
        <taxon>Pseudomonadota</taxon>
        <taxon>Gammaproteobacteria</taxon>
        <taxon>Alteromonadales</taxon>
        <taxon>Psychromonadaceae</taxon>
        <taxon>Corallincola</taxon>
    </lineage>
</organism>
<dbReference type="PRINTS" id="PR00069">
    <property type="entry name" value="ALDKETRDTASE"/>
</dbReference>
<proteinExistence type="predicted"/>
<evidence type="ECO:0000259" key="2">
    <source>
        <dbReference type="Pfam" id="PF00248"/>
    </source>
</evidence>
<evidence type="ECO:0000256" key="1">
    <source>
        <dbReference type="ARBA" id="ARBA00023002"/>
    </source>
</evidence>
<keyword evidence="4" id="KW-1185">Reference proteome</keyword>
<dbReference type="PANTHER" id="PTHR43364">
    <property type="entry name" value="NADH-SPECIFIC METHYLGLYOXAL REDUCTASE-RELATED"/>
    <property type="match status" value="1"/>
</dbReference>
<dbReference type="EMBL" id="JBHUHT010000012">
    <property type="protein sequence ID" value="MFD2096597.1"/>
    <property type="molecule type" value="Genomic_DNA"/>
</dbReference>
<dbReference type="PROSITE" id="PS00062">
    <property type="entry name" value="ALDOKETO_REDUCTASE_2"/>
    <property type="match status" value="1"/>
</dbReference>
<dbReference type="SUPFAM" id="SSF51430">
    <property type="entry name" value="NAD(P)-linked oxidoreductase"/>
    <property type="match status" value="1"/>
</dbReference>
<protein>
    <submittedName>
        <fullName evidence="3">Aldo/keto reductase</fullName>
    </submittedName>
</protein>
<dbReference type="InterPro" id="IPR050523">
    <property type="entry name" value="AKR_Detox_Biosynth"/>
</dbReference>
<evidence type="ECO:0000313" key="3">
    <source>
        <dbReference type="EMBL" id="MFD2096597.1"/>
    </source>
</evidence>
<name>A0ABW4XMW1_9GAMM</name>
<keyword evidence="1" id="KW-0560">Oxidoreductase</keyword>
<feature type="domain" description="NADP-dependent oxidoreductase" evidence="2">
    <location>
        <begin position="16"/>
        <end position="321"/>
    </location>
</feature>
<dbReference type="CDD" id="cd19084">
    <property type="entry name" value="AKR_AKR11B1-like"/>
    <property type="match status" value="1"/>
</dbReference>
<evidence type="ECO:0000313" key="4">
    <source>
        <dbReference type="Proteomes" id="UP001597380"/>
    </source>
</evidence>
<reference evidence="4" key="1">
    <citation type="journal article" date="2019" name="Int. J. Syst. Evol. Microbiol.">
        <title>The Global Catalogue of Microorganisms (GCM) 10K type strain sequencing project: providing services to taxonomists for standard genome sequencing and annotation.</title>
        <authorList>
            <consortium name="The Broad Institute Genomics Platform"/>
            <consortium name="The Broad Institute Genome Sequencing Center for Infectious Disease"/>
            <person name="Wu L."/>
            <person name="Ma J."/>
        </authorList>
    </citation>
    <scope>NUCLEOTIDE SEQUENCE [LARGE SCALE GENOMIC DNA]</scope>
    <source>
        <strain evidence="4">CGMCC 1.10992</strain>
    </source>
</reference>
<dbReference type="PANTHER" id="PTHR43364:SF4">
    <property type="entry name" value="NAD(P)-LINKED OXIDOREDUCTASE SUPERFAMILY PROTEIN"/>
    <property type="match status" value="1"/>
</dbReference>
<comment type="caution">
    <text evidence="3">The sequence shown here is derived from an EMBL/GenBank/DDBJ whole genome shotgun (WGS) entry which is preliminary data.</text>
</comment>
<dbReference type="InterPro" id="IPR023210">
    <property type="entry name" value="NADP_OxRdtase_dom"/>
</dbReference>
<dbReference type="RefSeq" id="WP_345339014.1">
    <property type="nucleotide sequence ID" value="NZ_BAABLI010000008.1"/>
</dbReference>
<accession>A0ABW4XMW1</accession>
<dbReference type="InterPro" id="IPR018170">
    <property type="entry name" value="Aldo/ket_reductase_CS"/>
</dbReference>
<dbReference type="Pfam" id="PF00248">
    <property type="entry name" value="Aldo_ket_red"/>
    <property type="match status" value="1"/>
</dbReference>
<gene>
    <name evidence="3" type="ORF">ACFSJ3_11435</name>
</gene>
<dbReference type="Proteomes" id="UP001597380">
    <property type="component" value="Unassembled WGS sequence"/>
</dbReference>
<dbReference type="InterPro" id="IPR020471">
    <property type="entry name" value="AKR"/>
</dbReference>
<dbReference type="InterPro" id="IPR036812">
    <property type="entry name" value="NAD(P)_OxRdtase_dom_sf"/>
</dbReference>
<sequence length="332" mass="35774">MKYKQSKRIDAKLSALGMGCWSLAGKSSWCHADASRSIDIVHQAIEKGINLFDVAPVYGLGVAEEVLGKALKGRRDKAFIASKCGLVWDAEGNVSNKLGAEALKQEIDQCLARLQTDYLDLWQVHWPTDDTPLEETMSALSEIKQSGKIRHIGVSNFSLSQLKAAESVTEIASYQGLYNLLERNASSYHGIGLGYRIEQEILPYCQDKGIAFLPYSPLMQGVLSGAFSGPQQFSGGDVRANNPKLNGQGWQSLSPAVAALKAFAAGMGKPLNEVALNWLIANPSVTSVIAGATRSEQLDKNLGAMDWSLSQSQLDALEQILAPFVGGESGVE</sequence>
<dbReference type="Gene3D" id="3.20.20.100">
    <property type="entry name" value="NADP-dependent oxidoreductase domain"/>
    <property type="match status" value="1"/>
</dbReference>